<gene>
    <name evidence="2" type="ORF">TRIATDRAFT_259206</name>
</gene>
<evidence type="ECO:0000256" key="1">
    <source>
        <dbReference type="SAM" id="MobiDB-lite"/>
    </source>
</evidence>
<dbReference type="Proteomes" id="UP000005426">
    <property type="component" value="Unassembled WGS sequence"/>
</dbReference>
<accession>G9P516</accession>
<reference evidence="2 3" key="1">
    <citation type="journal article" date="2011" name="Genome Biol.">
        <title>Comparative genome sequence analysis underscores mycoparasitism as the ancestral life style of Trichoderma.</title>
        <authorList>
            <person name="Kubicek C.P."/>
            <person name="Herrera-Estrella A."/>
            <person name="Seidl-Seiboth V."/>
            <person name="Martinez D.A."/>
            <person name="Druzhinina I.S."/>
            <person name="Thon M."/>
            <person name="Zeilinger S."/>
            <person name="Casas-Flores S."/>
            <person name="Horwitz B.A."/>
            <person name="Mukherjee P.K."/>
            <person name="Mukherjee M."/>
            <person name="Kredics L."/>
            <person name="Alcaraz L.D."/>
            <person name="Aerts A."/>
            <person name="Antal Z."/>
            <person name="Atanasova L."/>
            <person name="Cervantes-Badillo M.G."/>
            <person name="Challacombe J."/>
            <person name="Chertkov O."/>
            <person name="McCluskey K."/>
            <person name="Coulpier F."/>
            <person name="Deshpande N."/>
            <person name="von Doehren H."/>
            <person name="Ebbole D.J."/>
            <person name="Esquivel-Naranjo E.U."/>
            <person name="Fekete E."/>
            <person name="Flipphi M."/>
            <person name="Glaser F."/>
            <person name="Gomez-Rodriguez E.Y."/>
            <person name="Gruber S."/>
            <person name="Han C."/>
            <person name="Henrissat B."/>
            <person name="Hermosa R."/>
            <person name="Hernandez-Onate M."/>
            <person name="Karaffa L."/>
            <person name="Kosti I."/>
            <person name="Le Crom S."/>
            <person name="Lindquist E."/>
            <person name="Lucas S."/>
            <person name="Luebeck M."/>
            <person name="Luebeck P.S."/>
            <person name="Margeot A."/>
            <person name="Metz B."/>
            <person name="Misra M."/>
            <person name="Nevalainen H."/>
            <person name="Omann M."/>
            <person name="Packer N."/>
            <person name="Perrone G."/>
            <person name="Uresti-Rivera E.E."/>
            <person name="Salamov A."/>
            <person name="Schmoll M."/>
            <person name="Seiboth B."/>
            <person name="Shapiro H."/>
            <person name="Sukno S."/>
            <person name="Tamayo-Ramos J.A."/>
            <person name="Tisch D."/>
            <person name="Wiest A."/>
            <person name="Wilkinson H.H."/>
            <person name="Zhang M."/>
            <person name="Coutinho P.M."/>
            <person name="Kenerley C.M."/>
            <person name="Monte E."/>
            <person name="Baker S.E."/>
            <person name="Grigoriev I.V."/>
        </authorList>
    </citation>
    <scope>NUCLEOTIDE SEQUENCE [LARGE SCALE GENOMIC DNA]</scope>
    <source>
        <strain evidence="3">ATCC 20476 / IMI 206040</strain>
    </source>
</reference>
<organism evidence="2 3">
    <name type="scientific">Hypocrea atroviridis (strain ATCC 20476 / IMI 206040)</name>
    <name type="common">Trichoderma atroviride</name>
    <dbReference type="NCBI Taxonomy" id="452589"/>
    <lineage>
        <taxon>Eukaryota</taxon>
        <taxon>Fungi</taxon>
        <taxon>Dikarya</taxon>
        <taxon>Ascomycota</taxon>
        <taxon>Pezizomycotina</taxon>
        <taxon>Sordariomycetes</taxon>
        <taxon>Hypocreomycetidae</taxon>
        <taxon>Hypocreales</taxon>
        <taxon>Hypocreaceae</taxon>
        <taxon>Trichoderma</taxon>
    </lineage>
</organism>
<dbReference type="HOGENOM" id="CLU_2996772_0_0_1"/>
<evidence type="ECO:0000313" key="2">
    <source>
        <dbReference type="EMBL" id="EHK41256.1"/>
    </source>
</evidence>
<feature type="region of interest" description="Disordered" evidence="1">
    <location>
        <begin position="1"/>
        <end position="27"/>
    </location>
</feature>
<dbReference type="AlphaFoldDB" id="G9P516"/>
<keyword evidence="3" id="KW-1185">Reference proteome</keyword>
<dbReference type="EMBL" id="ABDG02000027">
    <property type="protein sequence ID" value="EHK41256.1"/>
    <property type="molecule type" value="Genomic_DNA"/>
</dbReference>
<proteinExistence type="predicted"/>
<comment type="caution">
    <text evidence="2">The sequence shown here is derived from an EMBL/GenBank/DDBJ whole genome shotgun (WGS) entry which is preliminary data.</text>
</comment>
<name>G9P516_HYPAI</name>
<evidence type="ECO:0000313" key="3">
    <source>
        <dbReference type="Proteomes" id="UP000005426"/>
    </source>
</evidence>
<protein>
    <submittedName>
        <fullName evidence="2">Uncharacterized protein</fullName>
    </submittedName>
</protein>
<sequence length="57" mass="6025">MVEPSPDIPRERGTPGTPGCVPIEMPTISGATQRGSLLAWPEPEAQVLPPLPLLPRA</sequence>